<protein>
    <recommendedName>
        <fullName evidence="3">Protein kinase domain-containing protein</fullName>
    </recommendedName>
</protein>
<dbReference type="InterPro" id="IPR051681">
    <property type="entry name" value="Ser/Thr_Kinases-Pseudokinases"/>
</dbReference>
<keyword evidence="1" id="KW-0175">Coiled coil</keyword>
<dbReference type="InterPro" id="IPR011009">
    <property type="entry name" value="Kinase-like_dom_sf"/>
</dbReference>
<dbReference type="VEuPathDB" id="FungiDB:FUN_006957"/>
<evidence type="ECO:0000313" key="5">
    <source>
        <dbReference type="Proteomes" id="UP000234323"/>
    </source>
</evidence>
<reference evidence="4 5" key="1">
    <citation type="submission" date="2015-10" db="EMBL/GenBank/DDBJ databases">
        <title>Genome analyses suggest a sexual origin of heterokaryosis in a supposedly ancient asexual fungus.</title>
        <authorList>
            <person name="Ropars J."/>
            <person name="Sedzielewska K."/>
            <person name="Noel J."/>
            <person name="Charron P."/>
            <person name="Farinelli L."/>
            <person name="Marton T."/>
            <person name="Kruger M."/>
            <person name="Pelin A."/>
            <person name="Brachmann A."/>
            <person name="Corradi N."/>
        </authorList>
    </citation>
    <scope>NUCLEOTIDE SEQUENCE [LARGE SCALE GENOMIC DNA]</scope>
    <source>
        <strain evidence="4 5">A4</strain>
    </source>
</reference>
<dbReference type="Proteomes" id="UP000234323">
    <property type="component" value="Unassembled WGS sequence"/>
</dbReference>
<feature type="coiled-coil region" evidence="1">
    <location>
        <begin position="1406"/>
        <end position="1433"/>
    </location>
</feature>
<keyword evidence="5" id="KW-1185">Reference proteome</keyword>
<dbReference type="GO" id="GO:0004674">
    <property type="term" value="F:protein serine/threonine kinase activity"/>
    <property type="evidence" value="ECO:0007669"/>
    <property type="project" value="TreeGrafter"/>
</dbReference>
<evidence type="ECO:0000256" key="1">
    <source>
        <dbReference type="SAM" id="Coils"/>
    </source>
</evidence>
<feature type="coiled-coil region" evidence="1">
    <location>
        <begin position="1226"/>
        <end position="1369"/>
    </location>
</feature>
<dbReference type="VEuPathDB" id="FungiDB:RhiirFUN_005899"/>
<feature type="compositionally biased region" description="Basic and acidic residues" evidence="2">
    <location>
        <begin position="1044"/>
        <end position="1053"/>
    </location>
</feature>
<feature type="coiled-coil region" evidence="1">
    <location>
        <begin position="1568"/>
        <end position="1602"/>
    </location>
</feature>
<dbReference type="VEuPathDB" id="FungiDB:RhiirFUN_025826"/>
<feature type="coiled-coil region" evidence="1">
    <location>
        <begin position="1075"/>
        <end position="1183"/>
    </location>
</feature>
<dbReference type="VEuPathDB" id="FungiDB:FUN_014149"/>
<dbReference type="PROSITE" id="PS50011">
    <property type="entry name" value="PROTEIN_KINASE_DOM"/>
    <property type="match status" value="1"/>
</dbReference>
<dbReference type="VEuPathDB" id="FungiDB:RhiirA1_500116"/>
<dbReference type="PANTHER" id="PTHR44329">
    <property type="entry name" value="SERINE/THREONINE-PROTEIN KINASE TNNI3K-RELATED"/>
    <property type="match status" value="1"/>
</dbReference>
<feature type="region of interest" description="Disordered" evidence="2">
    <location>
        <begin position="1033"/>
        <end position="1060"/>
    </location>
</feature>
<dbReference type="SUPFAM" id="SSF56112">
    <property type="entry name" value="Protein kinase-like (PK-like)"/>
    <property type="match status" value="1"/>
</dbReference>
<dbReference type="Pfam" id="PF07714">
    <property type="entry name" value="PK_Tyr_Ser-Thr"/>
    <property type="match status" value="1"/>
</dbReference>
<dbReference type="GO" id="GO:0005524">
    <property type="term" value="F:ATP binding"/>
    <property type="evidence" value="ECO:0007669"/>
    <property type="project" value="InterPro"/>
</dbReference>
<evidence type="ECO:0000313" key="4">
    <source>
        <dbReference type="EMBL" id="PKY55642.1"/>
    </source>
</evidence>
<dbReference type="InterPro" id="IPR001245">
    <property type="entry name" value="Ser-Thr/Tyr_kinase_cat_dom"/>
</dbReference>
<comment type="caution">
    <text evidence="4">The sequence shown here is derived from an EMBL/GenBank/DDBJ whole genome shotgun (WGS) entry which is preliminary data.</text>
</comment>
<proteinExistence type="predicted"/>
<dbReference type="EMBL" id="LLXI01001912">
    <property type="protein sequence ID" value="PKY55642.1"/>
    <property type="molecule type" value="Genomic_DNA"/>
</dbReference>
<accession>A0A2I1H9U3</accession>
<organism evidence="4 5">
    <name type="scientific">Rhizophagus irregularis</name>
    <dbReference type="NCBI Taxonomy" id="588596"/>
    <lineage>
        <taxon>Eukaryota</taxon>
        <taxon>Fungi</taxon>
        <taxon>Fungi incertae sedis</taxon>
        <taxon>Mucoromycota</taxon>
        <taxon>Glomeromycotina</taxon>
        <taxon>Glomeromycetes</taxon>
        <taxon>Glomerales</taxon>
        <taxon>Glomeraceae</taxon>
        <taxon>Rhizophagus</taxon>
    </lineage>
</organism>
<feature type="domain" description="Protein kinase" evidence="3">
    <location>
        <begin position="25"/>
        <end position="282"/>
    </location>
</feature>
<evidence type="ECO:0000259" key="3">
    <source>
        <dbReference type="PROSITE" id="PS50011"/>
    </source>
</evidence>
<name>A0A2I1H9U3_9GLOM</name>
<sequence length="1602" mass="187034">MKFLKELIDEERNEEDIDYFDFNQFSNLEKIDKRIHGTLTKANWENRKITAVLKNLNNSKITESDFKEFITKLKDFCKINHSNINRFFWLTKDSNGNYFSVLEYANEGNLRDYLKIKFSTLQWGDKLQIALNITRGLMHLHSNKIIHGNLHAYNVLFNNGKVMLTDFRLFKQVAEVSSEKIVYVEPQYLRNPSYELDMKSDIYSLGILLWEMSSGRLPFSKCIRKVFGLTQVENKLLNGEREEPVVNTPSEYLQLYQKCWQDDPYLRPEINQVYEILSQLKLQTDIDNTQVTKIILEIFKSSSQQIIRQFKLNHGIVLNGYDIMPSLQGVSVEDGELKMDIYEKHPLIYTSINSEDNELKIDTCVNFPVVEIVYDGDLLESFLKYTDDEKNLHELYGDCFARKVLAGGQLFIIDFNSATQTQVDILKFYLLSIYNSAKYSIEIQFNNLFPLDLLPKLITLDGEKINTHEKLTNWMNNLYRNRMVNIISYEDLISISQLKHNISFVDSDLETFKEKQPGVSNFKEKLSLDEWVGDAINNNLMTWTRDFNLFQGLIINKYDEIEISEKIPVNVIKIPIVNSNNTSYLKIIKPSTKFEFTLTSNNIFSIKNLSTFPFVKNSNKSYDGYNHIQVKCEKYEILLNMDNVKPTKEFEQVIEEALNSMKPLKALQDVFNEYGHLFPQRIILGRSLKNVTRNFSTFDDVNDNDKILESLNNLNIPYLLTQEGKIIEKNDLHNWIQNMNNHLEIIEFDDIIPLYKILKVNQQEKIDDILKNNYRIIMTGITDLTDLNHSNDNENYKRINFGLSLKSEDYEVFGSIISENNIKLEEVYVNFGLYDFNGFYAIIKKLEETSIDITKCYVSWVIIGKPSQLSIFSPNNRELQVDYIKKSIKLKSNEFNYDTIGTSFTLNKGYIVFAHINHSSIGNENNNIIKLVEWKENSIDFQIESAYNIQPNVSSPNSDSDHEDNDCLVNEVDLRICIISTNYKNLKIDNTNERNCSLDLIGHILNEKNFNGSLSNKSDENEVSVNIQNNDSIISQSLDIEPEPNDKVSRSNEEIEDDDAKQNPLKLEKIAEIYYQSSQNELQRIQMELVDLQQKNFKFEQDNQNLKLNLAVQIKEFTEKENTLQTQITCLQNENQALADNSIEQSKQFNQLNQQLTQSEANIQELKSKQDQFKNQLIQSQIDHNQIAEENLINFQFEQNNQNLRLNLAKQIKEFAEKENILQIQIIDLQNDKQNLVVNLTNLTEQLEQNKLTNQQVQDQISQLLKQEETKLQEKLAQANIQELLKPHKESSIEQKEQLENRLKREKIRLQNMVSDLLQDQKLTTELKANLEKEIAQLEQKLIIEKQINMQLTQDLQIKDDNINELEKKFIIFSQERTIKQLKYKEKELSKIEKELLNKLSSGADTKKIHKEKEAKQKEINKLQQELSRTSTSYNVNGKKQILNQVDNLLKVKGDFLTSREEAIKKLQNCYNHLESSINKERNTIGSISDIKTSELTNKYTKEFQSTLVEYNDGLLGLYDNYYSLKDVVKIGQLIKNILRLNSFNLDEYKIFNFATNSQEGTRIQLNSNMMEEDINSLRRNLDELKLELNREKNELKNLATV</sequence>
<dbReference type="VEuPathDB" id="FungiDB:RhiirA1_492077"/>
<evidence type="ECO:0000256" key="2">
    <source>
        <dbReference type="SAM" id="MobiDB-lite"/>
    </source>
</evidence>
<dbReference type="Gene3D" id="1.10.510.10">
    <property type="entry name" value="Transferase(Phosphotransferase) domain 1"/>
    <property type="match status" value="1"/>
</dbReference>
<gene>
    <name evidence="4" type="ORF">RhiirA4_475245</name>
</gene>
<dbReference type="InterPro" id="IPR000719">
    <property type="entry name" value="Prot_kinase_dom"/>
</dbReference>